<dbReference type="RefSeq" id="XP_503315.1">
    <property type="nucleotide sequence ID" value="XM_503315.1"/>
</dbReference>
<name>A0A1D8NGB0_YARLL</name>
<keyword evidence="1" id="KW-0732">Signal</keyword>
<feature type="chain" id="PRO_5036017826" evidence="1">
    <location>
        <begin position="20"/>
        <end position="215"/>
    </location>
</feature>
<reference evidence="2 4" key="1">
    <citation type="journal article" date="2016" name="PLoS ONE">
        <title>Sequence Assembly of Yarrowia lipolytica Strain W29/CLIB89 Shows Transposable Element Diversity.</title>
        <authorList>
            <person name="Magnan C."/>
            <person name="Yu J."/>
            <person name="Chang I."/>
            <person name="Jahn E."/>
            <person name="Kanomata Y."/>
            <person name="Wu J."/>
            <person name="Zeller M."/>
            <person name="Oakes M."/>
            <person name="Baldi P."/>
            <person name="Sandmeyer S."/>
        </authorList>
    </citation>
    <scope>NUCLEOTIDE SEQUENCE [LARGE SCALE GENOMIC DNA]</scope>
    <source>
        <strain evidence="2">CLIB89</strain>
        <strain evidence="4">CLIB89(W29)</strain>
    </source>
</reference>
<dbReference type="VEuPathDB" id="FungiDB:YALI1_D34933g"/>
<dbReference type="Proteomes" id="UP000256601">
    <property type="component" value="Unassembled WGS sequence"/>
</dbReference>
<protein>
    <submittedName>
        <fullName evidence="2">Uncharacterized protein</fullName>
    </submittedName>
</protein>
<evidence type="ECO:0000313" key="2">
    <source>
        <dbReference type="EMBL" id="AOW04684.1"/>
    </source>
</evidence>
<gene>
    <name evidence="3" type="ORF">B0I71DRAFT_164166</name>
    <name evidence="2" type="ORF">YALI1_D34933g</name>
</gene>
<evidence type="ECO:0000313" key="3">
    <source>
        <dbReference type="EMBL" id="RDW26656.1"/>
    </source>
</evidence>
<feature type="signal peptide" evidence="1">
    <location>
        <begin position="1"/>
        <end position="19"/>
    </location>
</feature>
<evidence type="ECO:0000313" key="5">
    <source>
        <dbReference type="Proteomes" id="UP000256601"/>
    </source>
</evidence>
<dbReference type="AlphaFoldDB" id="A0A1D8NGB0"/>
<dbReference type="Proteomes" id="UP000182444">
    <property type="component" value="Chromosome 1D"/>
</dbReference>
<dbReference type="EMBL" id="KZ858975">
    <property type="protein sequence ID" value="RDW26656.1"/>
    <property type="molecule type" value="Genomic_DNA"/>
</dbReference>
<dbReference type="KEGG" id="yli:2911214"/>
<dbReference type="EMBL" id="CP017556">
    <property type="protein sequence ID" value="AOW04684.1"/>
    <property type="molecule type" value="Genomic_DNA"/>
</dbReference>
<evidence type="ECO:0000313" key="4">
    <source>
        <dbReference type="Proteomes" id="UP000182444"/>
    </source>
</evidence>
<dbReference type="GeneID" id="2911214"/>
<evidence type="ECO:0000256" key="1">
    <source>
        <dbReference type="SAM" id="SignalP"/>
    </source>
</evidence>
<organism evidence="2 4">
    <name type="scientific">Yarrowia lipolytica</name>
    <name type="common">Candida lipolytica</name>
    <dbReference type="NCBI Taxonomy" id="4952"/>
    <lineage>
        <taxon>Eukaryota</taxon>
        <taxon>Fungi</taxon>
        <taxon>Dikarya</taxon>
        <taxon>Ascomycota</taxon>
        <taxon>Saccharomycotina</taxon>
        <taxon>Dipodascomycetes</taxon>
        <taxon>Dipodascales</taxon>
        <taxon>Dipodascales incertae sedis</taxon>
        <taxon>Yarrowia</taxon>
    </lineage>
</organism>
<reference evidence="3 5" key="2">
    <citation type="submission" date="2018-07" db="EMBL/GenBank/DDBJ databases">
        <title>Draft Genome Assemblies for Five Robust Yarrowia lipolytica Strains Exhibiting High Lipid Production and Pentose Sugar Utilization and Sugar Alcohol Secretion from Undetoxified Lignocellulosic Biomass Hydrolysates.</title>
        <authorList>
            <consortium name="DOE Joint Genome Institute"/>
            <person name="Walker C."/>
            <person name="Ryu S."/>
            <person name="Na H."/>
            <person name="Zane M."/>
            <person name="LaButti K."/>
            <person name="Lipzen A."/>
            <person name="Haridas S."/>
            <person name="Barry K."/>
            <person name="Grigoriev I.V."/>
            <person name="Quarterman J."/>
            <person name="Slininger P."/>
            <person name="Dien B."/>
            <person name="Trinh C.T."/>
        </authorList>
    </citation>
    <scope>NUCLEOTIDE SEQUENCE [LARGE SCALE GENOMIC DNA]</scope>
    <source>
        <strain evidence="3 5">YB392</strain>
    </source>
</reference>
<dbReference type="OrthoDB" id="4094931at2759"/>
<proteinExistence type="predicted"/>
<accession>A0A1D8NGB0</accession>
<dbReference type="VEuPathDB" id="FungiDB:YALI0_D26411g"/>
<sequence>MVSAKSMILAAALATAAVAAPAPNAAPAPAPAPVVLNERAYEELAARTVEVYTAHALQERGLLDLVGSLTSIVGVVINLLVGSVNSIIKPGSASAAEVLAKTFTDLTTGLNSVVAALEDLPLLGPVIGLLVPIILSPLVLSITTTLEKIVVLLVDDVDKAVLGPVLDVLPALLGTLDQVLNTLLGDVPLLSGQVNPALALVDKVKGLLAGLGISL</sequence>